<gene>
    <name evidence="3" type="ORF">JKA74_02220</name>
</gene>
<dbReference type="InterPro" id="IPR026444">
    <property type="entry name" value="Secre_tail"/>
</dbReference>
<keyword evidence="4" id="KW-1185">Reference proteome</keyword>
<keyword evidence="1" id="KW-0732">Signal</keyword>
<dbReference type="InterPro" id="IPR028994">
    <property type="entry name" value="Integrin_alpha_N"/>
</dbReference>
<proteinExistence type="predicted"/>
<feature type="chain" id="PRO_5037403942" evidence="1">
    <location>
        <begin position="21"/>
        <end position="1690"/>
    </location>
</feature>
<reference evidence="3" key="1">
    <citation type="submission" date="2021-01" db="EMBL/GenBank/DDBJ databases">
        <title>Marivirga aurantiaca sp. nov., isolated from intertidal surface sediments.</title>
        <authorList>
            <person name="Zhang M."/>
        </authorList>
    </citation>
    <scope>NUCLEOTIDE SEQUENCE</scope>
    <source>
        <strain evidence="3">S37H4</strain>
    </source>
</reference>
<evidence type="ECO:0000313" key="3">
    <source>
        <dbReference type="EMBL" id="MBK6263838.1"/>
    </source>
</evidence>
<accession>A0A934WVJ5</accession>
<organism evidence="3 4">
    <name type="scientific">Marivirga aurantiaca</name>
    <dbReference type="NCBI Taxonomy" id="2802615"/>
    <lineage>
        <taxon>Bacteria</taxon>
        <taxon>Pseudomonadati</taxon>
        <taxon>Bacteroidota</taxon>
        <taxon>Cytophagia</taxon>
        <taxon>Cytophagales</taxon>
        <taxon>Marivirgaceae</taxon>
        <taxon>Marivirga</taxon>
    </lineage>
</organism>
<evidence type="ECO:0000259" key="2">
    <source>
        <dbReference type="Pfam" id="PF18962"/>
    </source>
</evidence>
<comment type="caution">
    <text evidence="3">The sequence shown here is derived from an EMBL/GenBank/DDBJ whole genome shotgun (WGS) entry which is preliminary data.</text>
</comment>
<dbReference type="Pfam" id="PF18962">
    <property type="entry name" value="Por_Secre_tail"/>
    <property type="match status" value="1"/>
</dbReference>
<dbReference type="NCBIfam" id="TIGR04183">
    <property type="entry name" value="Por_Secre_tail"/>
    <property type="match status" value="1"/>
</dbReference>
<sequence>MKKILLLLVFPFLFFSFTKAQEICNDGIDNDGDGFIDCFDSDCSGNSACDGFYMGNDASCEAVPSDFPVFSLQLAYQSANDVTNNLSRIAIGDLDRDGIPEILSTNRYNDRIFLLNGNDATIKYQASINSPSYSSASMANVQDDNCGEVFIVNSNTGSDFRINSFDCELNLLWTSETLPNDPVFIGHADFDRDGKPEMYYKDEIRDPVTGVRIVENAGVDWDVIPGGPIAVDILGDEDLELILGDKIYSVDLGDRTEDAGSLTLLATMPATYQTKLMSYASGVSASTSIADYNLDGNLDVIVTGADGGNVSTVFLWDVTNNTVKTFNDPFGTGDYQYGWKRGMGRVNIADLDGDGQLNATFVSGKYLYALDEHWNILWKLAINEETSGLTSSTLFDFNGDGRSELVYRDEDFLYIINGSDGSVNISIPCRSRTNIEYPIVADVDADGSAEICVVCASEDFSPGTRGKDLDLYAPAEVRIYKSGGEPWVPARRVWNQYGYFNVNINDDLSVPRNQQKHHLVWSNGTCAVGPVRPLNGFLNQSPFLSSEGCPTYASTDLNIIESTFSVSPPTCPDEQFTVSFEFENIGDVPLSGNVPVTFYDGDPLIAGTNKLNTVSIPLNNFGVGQVSSAVDLVVHGAGSQFTLYAALNDNGSTTPTPISFPNTNFLECDYANNIVSTEVNPIPFALSAEATNNITCGGNTVDPHGSVRVFRLVGGTEVTADYDFFWFNGTTVDDTPDYTGAVYTGLNAGTYTVFATDKLVGCSSDTIQVVIEDSIITFNAEITVDSGNDNCQNPNGELTVSINDANGVAQPVGNYDYEWYVGNTVGGGSQISNSHVVNGLDSVTYTVLVTEKATGCETIESAKVPSEIELPEVEASATDIVCSDTNSGSVSASVGGTTSGYTFEWFIGSSEKPTADYTGSTVDNLPQGSYTIKVTDDASNCQTALVTVEVKQTLSPEIEDISSTENNSCDSNSSNGSVTVSIVGNESDHTIEWFSGTSTTTAVIGTGVSLDSLGGGEYTVKVTNDETGCVVTDRVTINNNIVIPELSVTVDPVTTCSPFNGRIEATVDLGSENDYTFFWYEGTSVKASADFTETGNLLDNMEPGFYTVQALNNDRNCLAEPVTVMVNDLATFTASIVNTVNEDYGALGNGSITIEVDKADWEYEIFLNGESYQIIDSGLREFEINDLSAGVYDVKVKGIESGCSVNLTIEIFINPNTATDIVDFELPNTTSPAIIDLVNHTVEIEVDGLTDLSSLVPEIQVSEGASISPDVNEPENFTEPVLYSVTAEDGVTSQEWEVTVNKAPIIKEDQTITFNVPDSLYQDESPFPLEATSSSGLSVMFAIESGTATILNNQLVLTNESTDVVVKAFQAGNDTVNYAEVEKRVTVLGNYDISVNVIRPDDTPLEEGLAKLFNLKGGIYSRKKFTGGDLTFKNVRKGEYILQIIPLGESGADVFPGYYSSAHFNKDATVLNINNNLSLRMKMKAKTVSSTEKGNGEINGRVVKSEDSSNGRISLGEINEGEGIKELVIYLLQETAGDILRVADTDSLGNFNMLEIPGGSYQLLLDIPGIEQSATSFNLPYDEQNLEMNLTIFVNSEGVVSVDINTVLGNKNSDFAFNIFPNPTNGILHVNGYYGAEQEISIISSNGAIVKTVILSSENMQKIDLTDLREGVYYLRSDSGKQRMVKVIKN</sequence>
<dbReference type="SUPFAM" id="SSF69318">
    <property type="entry name" value="Integrin alpha N-terminal domain"/>
    <property type="match status" value="2"/>
</dbReference>
<protein>
    <submittedName>
        <fullName evidence="3">T9SS type A sorting domain-containing protein</fullName>
    </submittedName>
</protein>
<name>A0A934WVJ5_9BACT</name>
<dbReference type="Proteomes" id="UP000611723">
    <property type="component" value="Unassembled WGS sequence"/>
</dbReference>
<dbReference type="EMBL" id="JAEQBW010000001">
    <property type="protein sequence ID" value="MBK6263838.1"/>
    <property type="molecule type" value="Genomic_DNA"/>
</dbReference>
<dbReference type="RefSeq" id="WP_201429524.1">
    <property type="nucleotide sequence ID" value="NZ_JAEQBW010000001.1"/>
</dbReference>
<feature type="domain" description="Secretion system C-terminal sorting" evidence="2">
    <location>
        <begin position="1619"/>
        <end position="1686"/>
    </location>
</feature>
<evidence type="ECO:0000256" key="1">
    <source>
        <dbReference type="SAM" id="SignalP"/>
    </source>
</evidence>
<dbReference type="Gene3D" id="2.60.40.2340">
    <property type="match status" value="1"/>
</dbReference>
<feature type="signal peptide" evidence="1">
    <location>
        <begin position="1"/>
        <end position="20"/>
    </location>
</feature>
<evidence type="ECO:0000313" key="4">
    <source>
        <dbReference type="Proteomes" id="UP000611723"/>
    </source>
</evidence>